<dbReference type="AlphaFoldDB" id="A0A4P6MRK6"/>
<evidence type="ECO:0000313" key="1">
    <source>
        <dbReference type="EMBL" id="QBF45242.1"/>
    </source>
</evidence>
<organism evidence="1 2">
    <name type="scientific">Janibacter limosus</name>
    <dbReference type="NCBI Taxonomy" id="53458"/>
    <lineage>
        <taxon>Bacteria</taxon>
        <taxon>Bacillati</taxon>
        <taxon>Actinomycetota</taxon>
        <taxon>Actinomycetes</taxon>
        <taxon>Micrococcales</taxon>
        <taxon>Intrasporangiaceae</taxon>
        <taxon>Janibacter</taxon>
    </lineage>
</organism>
<dbReference type="RefSeq" id="WP_130628482.1">
    <property type="nucleotide sequence ID" value="NZ_CP036164.1"/>
</dbReference>
<dbReference type="KEGG" id="jli:EXU32_02540"/>
<evidence type="ECO:0000313" key="2">
    <source>
        <dbReference type="Proteomes" id="UP000290408"/>
    </source>
</evidence>
<sequence>MSVVPLIVAQHGGSATRAELLEYTTQATLDDALTAGLVARHRRGVYGLPLDGVPARAAQLGAHLSHRSAALHHGWGVLHAPDPPELVAPRSRRIPVPDDVALRLRTMAPGDVGLRATKPLRTVIDCARDLPLAEGLAVADSALRSGAVTAEELAAVALPRTGRTAARRVLDLASAEAANPFESGLRAAAIEAADRHWAPQVPIRLRDGRVLHADVGNPDTRIALWADSLELHRTREDVRRDSWRHDEMTLAGWVVLHFAWEHVMFHPDWVREVIGWVTRQRVPHCSSLIA</sequence>
<evidence type="ECO:0008006" key="3">
    <source>
        <dbReference type="Google" id="ProtNLM"/>
    </source>
</evidence>
<proteinExistence type="predicted"/>
<protein>
    <recommendedName>
        <fullName evidence="3">DUF559 domain-containing protein</fullName>
    </recommendedName>
</protein>
<dbReference type="Proteomes" id="UP000290408">
    <property type="component" value="Chromosome"/>
</dbReference>
<accession>A0A4P6MRK6</accession>
<dbReference type="OrthoDB" id="4310518at2"/>
<reference evidence="1 2" key="1">
    <citation type="submission" date="2019-02" db="EMBL/GenBank/DDBJ databases">
        <title>Genomic data mining of an Antarctic deep-sea actinobacterium, Janibacterlimosus P3-3-X1.</title>
        <authorList>
            <person name="Liao L."/>
            <person name="Chen B."/>
        </authorList>
    </citation>
    <scope>NUCLEOTIDE SEQUENCE [LARGE SCALE GENOMIC DNA]</scope>
    <source>
        <strain evidence="1 2">P3-3-X1</strain>
    </source>
</reference>
<name>A0A4P6MRK6_9MICO</name>
<dbReference type="EMBL" id="CP036164">
    <property type="protein sequence ID" value="QBF45242.1"/>
    <property type="molecule type" value="Genomic_DNA"/>
</dbReference>
<keyword evidence="2" id="KW-1185">Reference proteome</keyword>
<gene>
    <name evidence="1" type="ORF">EXU32_02540</name>
</gene>